<keyword evidence="1" id="KW-0732">Signal</keyword>
<evidence type="ECO:0000256" key="1">
    <source>
        <dbReference type="SAM" id="SignalP"/>
    </source>
</evidence>
<dbReference type="EMBL" id="JBHTKA010000008">
    <property type="protein sequence ID" value="MFD1002416.1"/>
    <property type="molecule type" value="Genomic_DNA"/>
</dbReference>
<comment type="caution">
    <text evidence="3">The sequence shown here is derived from an EMBL/GenBank/DDBJ whole genome shotgun (WGS) entry which is preliminary data.</text>
</comment>
<evidence type="ECO:0000313" key="4">
    <source>
        <dbReference type="Proteomes" id="UP001597112"/>
    </source>
</evidence>
<name>A0ABW3KAC9_9BACT</name>
<evidence type="ECO:0000313" key="3">
    <source>
        <dbReference type="EMBL" id="MFD1002416.1"/>
    </source>
</evidence>
<dbReference type="Pfam" id="PF08450">
    <property type="entry name" value="SGL"/>
    <property type="match status" value="1"/>
</dbReference>
<dbReference type="SUPFAM" id="SSF63829">
    <property type="entry name" value="Calcium-dependent phosphotriesterase"/>
    <property type="match status" value="1"/>
</dbReference>
<sequence length="316" mass="35356">MNKHALLVSLLFVCHVAFAQKKAETAFILQERDLIPEGIAYDPAEKAFYLSSIYKRKIVKITSDGKASDLIATGTDEIEQVLGMRVDARGLLWACNNTPEHDTIRKISNVHVYDLRTKKMVKRFKLEDDNRHLFNDLYITKAGDVFVTDTHAGMLWVVRKDSKALEEFTKAGSVAFANGITATPDEKFLIVSTGGPQGVVRVDIATKHISPVPNDRYMVMGYDGLYQYNNTLIGVQNTFFPESIQKITLNATSDRAARIDFLCERDAKFNAPTTGVIVGDQFYFIANSQLLQIIGNKGKIKDPASLEETIIMKIKL</sequence>
<reference evidence="4" key="1">
    <citation type="journal article" date="2019" name="Int. J. Syst. Evol. Microbiol.">
        <title>The Global Catalogue of Microorganisms (GCM) 10K type strain sequencing project: providing services to taxonomists for standard genome sequencing and annotation.</title>
        <authorList>
            <consortium name="The Broad Institute Genomics Platform"/>
            <consortium name="The Broad Institute Genome Sequencing Center for Infectious Disease"/>
            <person name="Wu L."/>
            <person name="Ma J."/>
        </authorList>
    </citation>
    <scope>NUCLEOTIDE SEQUENCE [LARGE SCALE GENOMIC DNA]</scope>
    <source>
        <strain evidence="4">CCUG 58938</strain>
    </source>
</reference>
<feature type="signal peptide" evidence="1">
    <location>
        <begin position="1"/>
        <end position="19"/>
    </location>
</feature>
<feature type="chain" id="PRO_5046951300" evidence="1">
    <location>
        <begin position="20"/>
        <end position="316"/>
    </location>
</feature>
<keyword evidence="4" id="KW-1185">Reference proteome</keyword>
<dbReference type="InterPro" id="IPR011042">
    <property type="entry name" value="6-blade_b-propeller_TolB-like"/>
</dbReference>
<dbReference type="Gene3D" id="2.120.10.30">
    <property type="entry name" value="TolB, C-terminal domain"/>
    <property type="match status" value="1"/>
</dbReference>
<gene>
    <name evidence="3" type="ORF">ACFQ21_24040</name>
</gene>
<feature type="domain" description="SMP-30/Gluconolactonase/LRE-like region" evidence="2">
    <location>
        <begin position="36"/>
        <end position="205"/>
    </location>
</feature>
<dbReference type="InterPro" id="IPR013658">
    <property type="entry name" value="SGL"/>
</dbReference>
<dbReference type="Proteomes" id="UP001597112">
    <property type="component" value="Unassembled WGS sequence"/>
</dbReference>
<dbReference type="RefSeq" id="WP_377583496.1">
    <property type="nucleotide sequence ID" value="NZ_JBHTKA010000008.1"/>
</dbReference>
<accession>A0ABW3KAC9</accession>
<proteinExistence type="predicted"/>
<protein>
    <submittedName>
        <fullName evidence="3">SMP-30/gluconolactonase/LRE family protein</fullName>
    </submittedName>
</protein>
<evidence type="ECO:0000259" key="2">
    <source>
        <dbReference type="Pfam" id="PF08450"/>
    </source>
</evidence>
<organism evidence="3 4">
    <name type="scientific">Ohtaekwangia kribbensis</name>
    <dbReference type="NCBI Taxonomy" id="688913"/>
    <lineage>
        <taxon>Bacteria</taxon>
        <taxon>Pseudomonadati</taxon>
        <taxon>Bacteroidota</taxon>
        <taxon>Cytophagia</taxon>
        <taxon>Cytophagales</taxon>
        <taxon>Fulvivirgaceae</taxon>
        <taxon>Ohtaekwangia</taxon>
    </lineage>
</organism>